<evidence type="ECO:0000259" key="2">
    <source>
        <dbReference type="PROSITE" id="PS51462"/>
    </source>
</evidence>
<dbReference type="AlphaFoldDB" id="A0A3Q9FNJ1"/>
<evidence type="ECO:0000256" key="1">
    <source>
        <dbReference type="ARBA" id="ARBA00022801"/>
    </source>
</evidence>
<proteinExistence type="predicted"/>
<protein>
    <submittedName>
        <fullName evidence="3">NUDIX domain-containing protein</fullName>
    </submittedName>
</protein>
<dbReference type="InterPro" id="IPR020084">
    <property type="entry name" value="NUDIX_hydrolase_CS"/>
</dbReference>
<dbReference type="Proteomes" id="UP000267268">
    <property type="component" value="Chromosome 1"/>
</dbReference>
<dbReference type="KEGG" id="fll:EI427_19050"/>
<dbReference type="OrthoDB" id="9816289at2"/>
<dbReference type="PROSITE" id="PS51462">
    <property type="entry name" value="NUDIX"/>
    <property type="match status" value="1"/>
</dbReference>
<dbReference type="PROSITE" id="PS00893">
    <property type="entry name" value="NUDIX_BOX"/>
    <property type="match status" value="1"/>
</dbReference>
<dbReference type="EMBL" id="CP034562">
    <property type="protein sequence ID" value="AZQ64238.1"/>
    <property type="molecule type" value="Genomic_DNA"/>
</dbReference>
<gene>
    <name evidence="3" type="ORF">EI427_19050</name>
</gene>
<evidence type="ECO:0000313" key="3">
    <source>
        <dbReference type="EMBL" id="AZQ64238.1"/>
    </source>
</evidence>
<dbReference type="PANTHER" id="PTHR43736">
    <property type="entry name" value="ADP-RIBOSE PYROPHOSPHATASE"/>
    <property type="match status" value="1"/>
</dbReference>
<dbReference type="InterPro" id="IPR015797">
    <property type="entry name" value="NUDIX_hydrolase-like_dom_sf"/>
</dbReference>
<feature type="domain" description="Nudix hydrolase" evidence="2">
    <location>
        <begin position="73"/>
        <end position="200"/>
    </location>
</feature>
<dbReference type="CDD" id="cd03673">
    <property type="entry name" value="NUDIX_Ap6A_hydrolase"/>
    <property type="match status" value="1"/>
</dbReference>
<keyword evidence="4" id="KW-1185">Reference proteome</keyword>
<organism evidence="3 4">
    <name type="scientific">Flammeovirga pectinis</name>
    <dbReference type="NCBI Taxonomy" id="2494373"/>
    <lineage>
        <taxon>Bacteria</taxon>
        <taxon>Pseudomonadati</taxon>
        <taxon>Bacteroidota</taxon>
        <taxon>Cytophagia</taxon>
        <taxon>Cytophagales</taxon>
        <taxon>Flammeovirgaceae</taxon>
        <taxon>Flammeovirga</taxon>
    </lineage>
</organism>
<name>A0A3Q9FNJ1_9BACT</name>
<reference evidence="3 4" key="1">
    <citation type="submission" date="2018-12" db="EMBL/GenBank/DDBJ databases">
        <title>Flammeovirga pectinis sp. nov., isolated from the gut of the Korean scallop, Patinopecten yessoensis.</title>
        <authorList>
            <person name="Bae J.-W."/>
            <person name="Jeong Y.-S."/>
            <person name="Kang W."/>
        </authorList>
    </citation>
    <scope>NUCLEOTIDE SEQUENCE [LARGE SCALE GENOMIC DNA]</scope>
    <source>
        <strain evidence="3 4">L12M1</strain>
    </source>
</reference>
<dbReference type="Gene3D" id="3.90.79.10">
    <property type="entry name" value="Nucleoside Triphosphate Pyrophosphohydrolase"/>
    <property type="match status" value="1"/>
</dbReference>
<dbReference type="Pfam" id="PF00293">
    <property type="entry name" value="NUDIX"/>
    <property type="match status" value="1"/>
</dbReference>
<dbReference type="InterPro" id="IPR000086">
    <property type="entry name" value="NUDIX_hydrolase_dom"/>
</dbReference>
<accession>A0A3Q9FNJ1</accession>
<keyword evidence="1" id="KW-0378">Hydrolase</keyword>
<dbReference type="GO" id="GO:0016787">
    <property type="term" value="F:hydrolase activity"/>
    <property type="evidence" value="ECO:0007669"/>
    <property type="project" value="UniProtKB-KW"/>
</dbReference>
<dbReference type="PANTHER" id="PTHR43736:SF1">
    <property type="entry name" value="DIHYDRONEOPTERIN TRIPHOSPHATE DIPHOSPHATASE"/>
    <property type="match status" value="1"/>
</dbReference>
<dbReference type="RefSeq" id="WP_126617726.1">
    <property type="nucleotide sequence ID" value="NZ_CP034562.1"/>
</dbReference>
<dbReference type="SUPFAM" id="SSF55811">
    <property type="entry name" value="Nudix"/>
    <property type="match status" value="1"/>
</dbReference>
<evidence type="ECO:0000313" key="4">
    <source>
        <dbReference type="Proteomes" id="UP000267268"/>
    </source>
</evidence>
<sequence length="204" mass="23838">MQFYTGNISFELRASTDKHPKEEQFIIYGNASADTLWSRYLSAENGDISGAPKYLFYTSNLTKEKKALLNKFQVRIAAGGIVRNEDKFLIIKRNGVYDIPKGHLEKDESLEICAIREVEEETGVPSKIENLLIETYHTYVFKGKYVLKHTYWYDMHLYKEAFKEQPQIEEGIEEVIWMTKNEINNIVLKNTYKSIKDVIKAFFK</sequence>